<evidence type="ECO:0000256" key="1">
    <source>
        <dbReference type="SAM" id="Phobius"/>
    </source>
</evidence>
<feature type="transmembrane region" description="Helical" evidence="1">
    <location>
        <begin position="20"/>
        <end position="39"/>
    </location>
</feature>
<accession>A0ABP0AP44</accession>
<organism evidence="3 4">
    <name type="scientific">Sporothrix bragantina</name>
    <dbReference type="NCBI Taxonomy" id="671064"/>
    <lineage>
        <taxon>Eukaryota</taxon>
        <taxon>Fungi</taxon>
        <taxon>Dikarya</taxon>
        <taxon>Ascomycota</taxon>
        <taxon>Pezizomycotina</taxon>
        <taxon>Sordariomycetes</taxon>
        <taxon>Sordariomycetidae</taxon>
        <taxon>Ophiostomatales</taxon>
        <taxon>Ophiostomataceae</taxon>
        <taxon>Sporothrix</taxon>
    </lineage>
</organism>
<proteinExistence type="predicted"/>
<reference evidence="3 4" key="1">
    <citation type="submission" date="2024-01" db="EMBL/GenBank/DDBJ databases">
        <authorList>
            <person name="Allen C."/>
            <person name="Tagirdzhanova G."/>
        </authorList>
    </citation>
    <scope>NUCLEOTIDE SEQUENCE [LARGE SCALE GENOMIC DNA]</scope>
</reference>
<dbReference type="PANTHER" id="PTHR37019:SF1">
    <property type="entry name" value="EXPERA DOMAIN-CONTAINING PROTEIN"/>
    <property type="match status" value="1"/>
</dbReference>
<sequence>MSKSTTVSPGDGRAHWIYRLIFNTIEPFCAGVGALLIFYDPGSYLVTMTRHAVQYPANAGPVAAFLYTQLGGGWLYFAFVEAVILRIYSTDMRLWWLMCMGMLLSDAAYAHGCAQAVGSWANWADLSAWTVEDWTVFWTTAPMLAARICFVLGAGVNFNTSQGNLAGKKKN</sequence>
<evidence type="ECO:0000259" key="2">
    <source>
        <dbReference type="Pfam" id="PF24803"/>
    </source>
</evidence>
<keyword evidence="1" id="KW-0472">Membrane</keyword>
<feature type="transmembrane region" description="Helical" evidence="1">
    <location>
        <begin position="94"/>
        <end position="117"/>
    </location>
</feature>
<keyword evidence="1" id="KW-0812">Transmembrane</keyword>
<evidence type="ECO:0000313" key="3">
    <source>
        <dbReference type="EMBL" id="CAK7208998.1"/>
    </source>
</evidence>
<feature type="domain" description="DUF7704" evidence="2">
    <location>
        <begin position="17"/>
        <end position="154"/>
    </location>
</feature>
<evidence type="ECO:0000313" key="4">
    <source>
        <dbReference type="Proteomes" id="UP001642406"/>
    </source>
</evidence>
<dbReference type="Pfam" id="PF24803">
    <property type="entry name" value="DUF7704"/>
    <property type="match status" value="1"/>
</dbReference>
<dbReference type="Proteomes" id="UP001642406">
    <property type="component" value="Unassembled WGS sequence"/>
</dbReference>
<name>A0ABP0AP44_9PEZI</name>
<dbReference type="PANTHER" id="PTHR37019">
    <property type="entry name" value="CHROMOSOME 1, WHOLE GENOME SHOTGUN SEQUENCE"/>
    <property type="match status" value="1"/>
</dbReference>
<keyword evidence="1" id="KW-1133">Transmembrane helix</keyword>
<dbReference type="InterPro" id="IPR056121">
    <property type="entry name" value="DUF7704"/>
</dbReference>
<keyword evidence="4" id="KW-1185">Reference proteome</keyword>
<gene>
    <name evidence="3" type="ORF">SBRCBS47491_000287</name>
</gene>
<feature type="transmembrane region" description="Helical" evidence="1">
    <location>
        <begin position="59"/>
        <end position="82"/>
    </location>
</feature>
<dbReference type="EMBL" id="CAWUHC010000002">
    <property type="protein sequence ID" value="CAK7208998.1"/>
    <property type="molecule type" value="Genomic_DNA"/>
</dbReference>
<feature type="transmembrane region" description="Helical" evidence="1">
    <location>
        <begin position="137"/>
        <end position="160"/>
    </location>
</feature>
<comment type="caution">
    <text evidence="3">The sequence shown here is derived from an EMBL/GenBank/DDBJ whole genome shotgun (WGS) entry which is preliminary data.</text>
</comment>
<protein>
    <recommendedName>
        <fullName evidence="2">DUF7704 domain-containing protein</fullName>
    </recommendedName>
</protein>